<name>A0A8J3RFL1_9ACTN</name>
<comment type="caution">
    <text evidence="3">The sequence shown here is derived from an EMBL/GenBank/DDBJ whole genome shotgun (WGS) entry which is preliminary data.</text>
</comment>
<keyword evidence="4" id="KW-1185">Reference proteome</keyword>
<protein>
    <submittedName>
        <fullName evidence="3">Uncharacterized protein</fullName>
    </submittedName>
</protein>
<evidence type="ECO:0000256" key="1">
    <source>
        <dbReference type="SAM" id="MobiDB-lite"/>
    </source>
</evidence>
<evidence type="ECO:0000313" key="3">
    <source>
        <dbReference type="EMBL" id="GIH74093.1"/>
    </source>
</evidence>
<feature type="compositionally biased region" description="Basic and acidic residues" evidence="1">
    <location>
        <begin position="34"/>
        <end position="52"/>
    </location>
</feature>
<reference evidence="3 4" key="1">
    <citation type="submission" date="2021-01" db="EMBL/GenBank/DDBJ databases">
        <title>Whole genome shotgun sequence of Planobispora longispora NBRC 13918.</title>
        <authorList>
            <person name="Komaki H."/>
            <person name="Tamura T."/>
        </authorList>
    </citation>
    <scope>NUCLEOTIDE SEQUENCE [LARGE SCALE GENOMIC DNA]</scope>
    <source>
        <strain evidence="3 4">NBRC 13918</strain>
    </source>
</reference>
<keyword evidence="2" id="KW-0812">Transmembrane</keyword>
<dbReference type="RefSeq" id="WP_203888832.1">
    <property type="nucleotide sequence ID" value="NZ_BOOH01000004.1"/>
</dbReference>
<evidence type="ECO:0000313" key="4">
    <source>
        <dbReference type="Proteomes" id="UP000616724"/>
    </source>
</evidence>
<sequence>MTATPARRRRRAAGSQDRPAPAAAGARPGPPPGDPRRPADPPEHPPAREPRPARSRKRRASARAEGRDPSWLEEKGLSRRQRLLVVVGGTVTGVVAAVVAFVMFVTSIGDDYTPARETAAAIGTQPRPDTYKGWPSPKLFAPIAQRTADPKPLTVKDVFGEKTLKEGRITLKLAGTEAGADCAAAVWGRELAAQLAAGGCSQVVRGVYLSADGRYVAQYTLFNLRDTASADALATSLTTLHRGGWPLALESGTAAFPAGGHTEASGHAMGHYAGLVWIGRTDGAEPDAKDDFVSLALAVRNAEKAVFRRVVAASPSAAPTP</sequence>
<proteinExistence type="predicted"/>
<keyword evidence="2" id="KW-1133">Transmembrane helix</keyword>
<gene>
    <name evidence="3" type="ORF">Plo01_05220</name>
</gene>
<accession>A0A8J3RFL1</accession>
<feature type="compositionally biased region" description="Basic residues" evidence="1">
    <location>
        <begin position="1"/>
        <end position="12"/>
    </location>
</feature>
<dbReference type="EMBL" id="BOOH01000004">
    <property type="protein sequence ID" value="GIH74093.1"/>
    <property type="molecule type" value="Genomic_DNA"/>
</dbReference>
<evidence type="ECO:0000256" key="2">
    <source>
        <dbReference type="SAM" id="Phobius"/>
    </source>
</evidence>
<feature type="region of interest" description="Disordered" evidence="1">
    <location>
        <begin position="1"/>
        <end position="70"/>
    </location>
</feature>
<organism evidence="3 4">
    <name type="scientific">Planobispora longispora</name>
    <dbReference type="NCBI Taxonomy" id="28887"/>
    <lineage>
        <taxon>Bacteria</taxon>
        <taxon>Bacillati</taxon>
        <taxon>Actinomycetota</taxon>
        <taxon>Actinomycetes</taxon>
        <taxon>Streptosporangiales</taxon>
        <taxon>Streptosporangiaceae</taxon>
        <taxon>Planobispora</taxon>
    </lineage>
</organism>
<dbReference type="Proteomes" id="UP000616724">
    <property type="component" value="Unassembled WGS sequence"/>
</dbReference>
<feature type="transmembrane region" description="Helical" evidence="2">
    <location>
        <begin position="83"/>
        <end position="105"/>
    </location>
</feature>
<keyword evidence="2" id="KW-0472">Membrane</keyword>
<feature type="compositionally biased region" description="Low complexity" evidence="1">
    <location>
        <begin position="17"/>
        <end position="27"/>
    </location>
</feature>
<dbReference type="AlphaFoldDB" id="A0A8J3RFL1"/>